<evidence type="ECO:0000256" key="3">
    <source>
        <dbReference type="SAM" id="SignalP"/>
    </source>
</evidence>
<keyword evidence="5" id="KW-1185">Reference proteome</keyword>
<feature type="compositionally biased region" description="Basic and acidic residues" evidence="1">
    <location>
        <begin position="81"/>
        <end position="90"/>
    </location>
</feature>
<keyword evidence="3" id="KW-0732">Signal</keyword>
<dbReference type="PANTHER" id="PTHR23352">
    <property type="entry name" value="NEURAL PROLIFERATION DIFFERENTIATION AND CONTROL PROTEIN-1 NPDC-1 PROTEIN"/>
    <property type="match status" value="1"/>
</dbReference>
<dbReference type="Proteomes" id="UP001066276">
    <property type="component" value="Chromosome 6"/>
</dbReference>
<name>A0AAV7R733_PLEWA</name>
<feature type="region of interest" description="Disordered" evidence="1">
    <location>
        <begin position="204"/>
        <end position="225"/>
    </location>
</feature>
<protein>
    <recommendedName>
        <fullName evidence="6">Neural proliferation differentiation and control protein 1</fullName>
    </recommendedName>
</protein>
<evidence type="ECO:0000313" key="5">
    <source>
        <dbReference type="Proteomes" id="UP001066276"/>
    </source>
</evidence>
<sequence length="479" mass="52072">MQLERGPLDCLGPACLLALMLLIDGSTADLPQCPSRLSCLLDRRYPCTPGSRECGPCLAKYQEDPGGKCTPKRPRTQVSKENPKEPDPEKVIDLIGNLLKSSKGSQPEGHKTSRVGWAGYVEEVKTPTGRLKTSVGSLKASREHLRTHPEELKASVAGMKASLEHRRPQLEGLKTSLGGDKTNPTLQRTHPERLKTLVGALKTPLDLPRTHPDALKSSAPSRKTPLEQLKASLAGLRNSGRVVKTPLVLAQQNNISEETKVSVEGRKAYLEGSNHTTGVALVLVSAKATDGLPTWQPTEETTTRFNTTTAVGATHSPEILPPARQEGAVKAPQKAAPENLNDAVSLTLVVICTLTGISGLLVAALCWYRLQKEVRLAQKMAYTAYRGSQRYPGQQPGDTRLAQSVQVHHYQHQKKHLQHQDENALKAQQQLSTESEAENEGGEYTVYECPGLAPTGEMEIHNPLFFDSSALHAAPGRLK</sequence>
<reference evidence="4" key="1">
    <citation type="journal article" date="2022" name="bioRxiv">
        <title>Sequencing and chromosome-scale assembly of the giantPleurodeles waltlgenome.</title>
        <authorList>
            <person name="Brown T."/>
            <person name="Elewa A."/>
            <person name="Iarovenko S."/>
            <person name="Subramanian E."/>
            <person name="Araus A.J."/>
            <person name="Petzold A."/>
            <person name="Susuki M."/>
            <person name="Suzuki K.-i.T."/>
            <person name="Hayashi T."/>
            <person name="Toyoda A."/>
            <person name="Oliveira C."/>
            <person name="Osipova E."/>
            <person name="Leigh N.D."/>
            <person name="Simon A."/>
            <person name="Yun M.H."/>
        </authorList>
    </citation>
    <scope>NUCLEOTIDE SEQUENCE</scope>
    <source>
        <strain evidence="4">20211129_DDA</strain>
        <tissue evidence="4">Liver</tissue>
    </source>
</reference>
<evidence type="ECO:0008006" key="6">
    <source>
        <dbReference type="Google" id="ProtNLM"/>
    </source>
</evidence>
<evidence type="ECO:0000256" key="2">
    <source>
        <dbReference type="SAM" id="Phobius"/>
    </source>
</evidence>
<evidence type="ECO:0000313" key="4">
    <source>
        <dbReference type="EMBL" id="KAJ1146568.1"/>
    </source>
</evidence>
<feature type="region of interest" description="Disordered" evidence="1">
    <location>
        <begin position="415"/>
        <end position="441"/>
    </location>
</feature>
<comment type="caution">
    <text evidence="4">The sequence shown here is derived from an EMBL/GenBank/DDBJ whole genome shotgun (WGS) entry which is preliminary data.</text>
</comment>
<gene>
    <name evidence="4" type="ORF">NDU88_012834</name>
</gene>
<dbReference type="PANTHER" id="PTHR23352:SF3">
    <property type="entry name" value="NEURAL PROLIFERATION DIFFERENTIATION AND CONTROL PROTEIN 1 ISOFORM X1"/>
    <property type="match status" value="1"/>
</dbReference>
<feature type="region of interest" description="Disordered" evidence="1">
    <location>
        <begin position="63"/>
        <end position="90"/>
    </location>
</feature>
<dbReference type="InterPro" id="IPR009635">
    <property type="entry name" value="NPDC1"/>
</dbReference>
<feature type="chain" id="PRO_5043417575" description="Neural proliferation differentiation and control protein 1" evidence="3">
    <location>
        <begin position="29"/>
        <end position="479"/>
    </location>
</feature>
<organism evidence="4 5">
    <name type="scientific">Pleurodeles waltl</name>
    <name type="common">Iberian ribbed newt</name>
    <dbReference type="NCBI Taxonomy" id="8319"/>
    <lineage>
        <taxon>Eukaryota</taxon>
        <taxon>Metazoa</taxon>
        <taxon>Chordata</taxon>
        <taxon>Craniata</taxon>
        <taxon>Vertebrata</taxon>
        <taxon>Euteleostomi</taxon>
        <taxon>Amphibia</taxon>
        <taxon>Batrachia</taxon>
        <taxon>Caudata</taxon>
        <taxon>Salamandroidea</taxon>
        <taxon>Salamandridae</taxon>
        <taxon>Pleurodelinae</taxon>
        <taxon>Pleurodeles</taxon>
    </lineage>
</organism>
<keyword evidence="2" id="KW-0472">Membrane</keyword>
<feature type="signal peptide" evidence="3">
    <location>
        <begin position="1"/>
        <end position="28"/>
    </location>
</feature>
<accession>A0AAV7R733</accession>
<proteinExistence type="predicted"/>
<keyword evidence="2" id="KW-1133">Transmembrane helix</keyword>
<dbReference type="AlphaFoldDB" id="A0AAV7R733"/>
<dbReference type="Pfam" id="PF06809">
    <property type="entry name" value="NPDC1"/>
    <property type="match status" value="2"/>
</dbReference>
<dbReference type="GO" id="GO:0016020">
    <property type="term" value="C:membrane"/>
    <property type="evidence" value="ECO:0007669"/>
    <property type="project" value="InterPro"/>
</dbReference>
<evidence type="ECO:0000256" key="1">
    <source>
        <dbReference type="SAM" id="MobiDB-lite"/>
    </source>
</evidence>
<dbReference type="EMBL" id="JANPWB010000010">
    <property type="protein sequence ID" value="KAJ1146568.1"/>
    <property type="molecule type" value="Genomic_DNA"/>
</dbReference>
<keyword evidence="2" id="KW-0812">Transmembrane</keyword>
<feature type="transmembrane region" description="Helical" evidence="2">
    <location>
        <begin position="343"/>
        <end position="370"/>
    </location>
</feature>